<dbReference type="InterPro" id="IPR012341">
    <property type="entry name" value="6hp_glycosidase-like_sf"/>
</dbReference>
<dbReference type="RefSeq" id="WP_052514800.1">
    <property type="nucleotide sequence ID" value="NZ_AZAC01000003.1"/>
</dbReference>
<dbReference type="AlphaFoldDB" id="A0A0D2JAX0"/>
<dbReference type="PANTHER" id="PTHR42899:SF1">
    <property type="entry name" value="SPERMATOGENESIS-ASSOCIATED PROTEIN 20"/>
    <property type="match status" value="1"/>
</dbReference>
<dbReference type="SUPFAM" id="SSF48208">
    <property type="entry name" value="Six-hairpin glycosidases"/>
    <property type="match status" value="1"/>
</dbReference>
<dbReference type="SUPFAM" id="SSF52833">
    <property type="entry name" value="Thioredoxin-like"/>
    <property type="match status" value="1"/>
</dbReference>
<dbReference type="InterPro" id="IPR008928">
    <property type="entry name" value="6-hairpin_glycosidase_sf"/>
</dbReference>
<dbReference type="Gene3D" id="1.50.10.10">
    <property type="match status" value="1"/>
</dbReference>
<dbReference type="PANTHER" id="PTHR42899">
    <property type="entry name" value="SPERMATOGENESIS-ASSOCIATED PROTEIN 20"/>
    <property type="match status" value="1"/>
</dbReference>
<keyword evidence="3" id="KW-1185">Reference proteome</keyword>
<reference evidence="2 3" key="1">
    <citation type="submission" date="2013-11" db="EMBL/GenBank/DDBJ databases">
        <title>Metagenomic analysis of a methanogenic consortium involved in long chain n-alkane degradation.</title>
        <authorList>
            <person name="Davidova I.A."/>
            <person name="Callaghan A.V."/>
            <person name="Wawrik B."/>
            <person name="Pruitt S."/>
            <person name="Marks C."/>
            <person name="Duncan K.E."/>
            <person name="Suflita J.M."/>
        </authorList>
    </citation>
    <scope>NUCLEOTIDE SEQUENCE [LARGE SCALE GENOMIC DNA]</scope>
    <source>
        <strain evidence="2 3">SPR</strain>
    </source>
</reference>
<gene>
    <name evidence="2" type="ORF">X474_03655</name>
</gene>
<dbReference type="CDD" id="cd02955">
    <property type="entry name" value="SSP411"/>
    <property type="match status" value="1"/>
</dbReference>
<sequence>MVKDMTNKVKDHTIDRFVAEKLEQGEKPNQLINEKSPYLLQHAFNPVNWRPWGKEAIKLAQKEHKPIFLSIGYSTCHWCHVMAHESFEDPETAGLMNQWFVCIKVDREERPDLDRLYMTATQALTGGGGWPMSVFLAPDLKPFYAGTYFPPKRKYNMPGFDEVLKAVHEKWRADPNALLDSAAKLTEYIKQNQNPLPPQGEAGLEAMPLAYEQFAGIYDAELGGFGLAPKFPQTMILFFLLRYAKEVPQSRAGEMALFSLRQMAAGGICDQIGGGFHRYSVDQRWFLPHFEKMLYDQALLALAYGEAFQFTGEEFYASVLREILDYVQRDMTSGQGGFYSAEDADSPLPEDPAKHGEGAFYIWGAEELKNLLSDEEYQLARIYFGVREQGNVAQDPHREFTGKNILHQALSLEQAARGLKINPEKATRLISRIRNKLLQARGKRPRPHLDDKIITAWNGLMISAFARAAAMLDEQKYLDAAQKAAKFITTELHSNQGSGLMRTWRGGQTGQEAMLDDYAFLIQGLIDLYEASGDLTWLNRSITLGLEQKESFWDSKNHGFFETSGKDHSVLIRGKETFESAIPSGNSIALLNCLRLGEILSDEAWKELGTKGLNAFGRALKEHPSGLPQMLCALFYLRQPIRQVVLSGDRKKPKWHDMLHACHTPFQPHKALVLADTDADGSELARLFPFLSEIQSGTKPVAHVCRDYACGAPTNDPQVLIDQLTP</sequence>
<dbReference type="Gene3D" id="3.40.30.10">
    <property type="entry name" value="Glutaredoxin"/>
    <property type="match status" value="1"/>
</dbReference>
<dbReference type="InterPro" id="IPR004879">
    <property type="entry name" value="Ssp411-like_TRX"/>
</dbReference>
<dbReference type="InterPro" id="IPR024705">
    <property type="entry name" value="Ssp411"/>
</dbReference>
<organism evidence="2 3">
    <name type="scientific">Dethiosulfatarculus sandiegensis</name>
    <dbReference type="NCBI Taxonomy" id="1429043"/>
    <lineage>
        <taxon>Bacteria</taxon>
        <taxon>Pseudomonadati</taxon>
        <taxon>Thermodesulfobacteriota</taxon>
        <taxon>Desulfarculia</taxon>
        <taxon>Desulfarculales</taxon>
        <taxon>Desulfarculaceae</taxon>
        <taxon>Dethiosulfatarculus</taxon>
    </lineage>
</organism>
<evidence type="ECO:0000313" key="3">
    <source>
        <dbReference type="Proteomes" id="UP000032233"/>
    </source>
</evidence>
<evidence type="ECO:0000313" key="2">
    <source>
        <dbReference type="EMBL" id="KIX15279.1"/>
    </source>
</evidence>
<dbReference type="Pfam" id="PF03190">
    <property type="entry name" value="Thioredox_DsbH"/>
    <property type="match status" value="1"/>
</dbReference>
<dbReference type="Proteomes" id="UP000032233">
    <property type="component" value="Unassembled WGS sequence"/>
</dbReference>
<comment type="caution">
    <text evidence="2">The sequence shown here is derived from an EMBL/GenBank/DDBJ whole genome shotgun (WGS) entry which is preliminary data.</text>
</comment>
<dbReference type="EMBL" id="AZAC01000003">
    <property type="protein sequence ID" value="KIX15279.1"/>
    <property type="molecule type" value="Genomic_DNA"/>
</dbReference>
<proteinExistence type="predicted"/>
<dbReference type="GO" id="GO:0005975">
    <property type="term" value="P:carbohydrate metabolic process"/>
    <property type="evidence" value="ECO:0007669"/>
    <property type="project" value="InterPro"/>
</dbReference>
<feature type="domain" description="Spermatogenesis-associated protein 20-like TRX" evidence="1">
    <location>
        <begin position="29"/>
        <end position="189"/>
    </location>
</feature>
<protein>
    <recommendedName>
        <fullName evidence="1">Spermatogenesis-associated protein 20-like TRX domain-containing protein</fullName>
    </recommendedName>
</protein>
<dbReference type="PATRIC" id="fig|1429043.3.peg.774"/>
<accession>A0A0D2JAX0</accession>
<evidence type="ECO:0000259" key="1">
    <source>
        <dbReference type="Pfam" id="PF03190"/>
    </source>
</evidence>
<dbReference type="InParanoid" id="A0A0D2JAX0"/>
<dbReference type="InterPro" id="IPR036249">
    <property type="entry name" value="Thioredoxin-like_sf"/>
</dbReference>
<name>A0A0D2JAX0_9BACT</name>
<dbReference type="PIRSF" id="PIRSF006402">
    <property type="entry name" value="UCP006402_thioredoxin"/>
    <property type="match status" value="1"/>
</dbReference>
<dbReference type="STRING" id="1429043.X474_03655"/>